<dbReference type="RefSeq" id="WP_065898946.1">
    <property type="nucleotide sequence ID" value="NZ_LT604072.1"/>
</dbReference>
<proteinExistence type="predicted"/>
<feature type="compositionally biased region" description="Polar residues" evidence="1">
    <location>
        <begin position="211"/>
        <end position="221"/>
    </location>
</feature>
<sequence length="572" mass="59826">MTRAADILDALLARSPRKLLRDRRSGLPYGWAHWISSQPAVPRPFVCSELLAALPQPLPAATSRLPALSPWQAFRRLWWQDWDPAPYDQRWWRRIAALVSLALHLLFALFLLWVAFVRWLPPRPDAGEAGRVQVEFVGRGTPADTGGGAAAHDAAAAAQQAAAASAQRAAATTAATQPKTATAAPAASAAAAASTAQAVTSPAPAPPEQPLQVTETAQPSSDFVLPPPSVREPTLTLREIAPPSVQVPEREVDVVTEIPTVAPLRPRELPVPRAPEPQLQVREREVPAPLPQVQVQVPMPQIRARDPAPTLRTPEAPQVRQIEVPTPATVATPTPTPTPTAAAVQPEATASPPAASAASAQTPAQASTTAQGKAETRTPTGNGAAPPGSQASAPGSGPAAVAHDGGWATPQRGDDWGASARNRAGDAAAGASQRNGMFNADGSVRVPGGDGQGKAPPRGAPGSETDSWSRDQIANAGQWLKRPPYDYTPTSFDKYWLPNATLLEEWVRRGIKSVNIPIPGTSSSISCVISILQLGGGCGITDPNLNDQPAGARPPPAVPFKPGLQDDNGSVK</sequence>
<keyword evidence="2" id="KW-0472">Membrane</keyword>
<dbReference type="EMBL" id="LT604072">
    <property type="protein sequence ID" value="SCB04932.1"/>
    <property type="molecule type" value="Genomic_DNA"/>
</dbReference>
<name>A0A1C3TP46_XANCT</name>
<feature type="compositionally biased region" description="Low complexity" evidence="1">
    <location>
        <begin position="383"/>
        <end position="400"/>
    </location>
</feature>
<evidence type="ECO:0000256" key="2">
    <source>
        <dbReference type="SAM" id="Phobius"/>
    </source>
</evidence>
<organism evidence="3 4">
    <name type="scientific">Xanthomonas translucens pv. translucens DSM 18974</name>
    <dbReference type="NCBI Taxonomy" id="1261556"/>
    <lineage>
        <taxon>Bacteria</taxon>
        <taxon>Pseudomonadati</taxon>
        <taxon>Pseudomonadota</taxon>
        <taxon>Gammaproteobacteria</taxon>
        <taxon>Lysobacterales</taxon>
        <taxon>Lysobacteraceae</taxon>
        <taxon>Xanthomonas</taxon>
        <taxon>Xanthomonas translucens group</taxon>
    </lineage>
</organism>
<feature type="compositionally biased region" description="Low complexity" evidence="1">
    <location>
        <begin position="324"/>
        <end position="371"/>
    </location>
</feature>
<evidence type="ECO:0000256" key="1">
    <source>
        <dbReference type="SAM" id="MobiDB-lite"/>
    </source>
</evidence>
<accession>A0A1C3TP46</accession>
<dbReference type="Proteomes" id="UP000093071">
    <property type="component" value="Chromosome I"/>
</dbReference>
<keyword evidence="2" id="KW-1133">Transmembrane helix</keyword>
<feature type="region of interest" description="Disordered" evidence="1">
    <location>
        <begin position="305"/>
        <end position="468"/>
    </location>
</feature>
<feature type="region of interest" description="Disordered" evidence="1">
    <location>
        <begin position="195"/>
        <end position="229"/>
    </location>
</feature>
<gene>
    <name evidence="3" type="ORF">BN444_00439</name>
</gene>
<evidence type="ECO:0000313" key="4">
    <source>
        <dbReference type="Proteomes" id="UP000093071"/>
    </source>
</evidence>
<dbReference type="AlphaFoldDB" id="A0A1C3TP46"/>
<dbReference type="PATRIC" id="fig|1261556.5.peg.2282"/>
<feature type="region of interest" description="Disordered" evidence="1">
    <location>
        <begin position="543"/>
        <end position="572"/>
    </location>
</feature>
<feature type="transmembrane region" description="Helical" evidence="2">
    <location>
        <begin position="95"/>
        <end position="116"/>
    </location>
</feature>
<reference evidence="4" key="1">
    <citation type="submission" date="2016-07" db="EMBL/GenBank/DDBJ databases">
        <authorList>
            <person name="Jaenicke Sebastian"/>
        </authorList>
    </citation>
    <scope>NUCLEOTIDE SEQUENCE [LARGE SCALE GENOMIC DNA]</scope>
</reference>
<protein>
    <submittedName>
        <fullName evidence="3">Conserved hypothetical membrane protein</fullName>
    </submittedName>
</protein>
<keyword evidence="2" id="KW-0812">Transmembrane</keyword>
<feature type="compositionally biased region" description="Low complexity" evidence="1">
    <location>
        <begin position="417"/>
        <end position="435"/>
    </location>
</feature>
<evidence type="ECO:0000313" key="3">
    <source>
        <dbReference type="EMBL" id="SCB04932.1"/>
    </source>
</evidence>